<dbReference type="EMBL" id="SMMG02000001">
    <property type="protein sequence ID" value="KAA3489717.1"/>
    <property type="molecule type" value="Genomic_DNA"/>
</dbReference>
<dbReference type="Pfam" id="PF00078">
    <property type="entry name" value="RVT_1"/>
    <property type="match status" value="1"/>
</dbReference>
<evidence type="ECO:0000313" key="3">
    <source>
        <dbReference type="Proteomes" id="UP000325315"/>
    </source>
</evidence>
<keyword evidence="2" id="KW-0548">Nucleotidyltransferase</keyword>
<name>A0A5B6X9Z1_9ROSI</name>
<evidence type="ECO:0000259" key="1">
    <source>
        <dbReference type="Pfam" id="PF00078"/>
    </source>
</evidence>
<dbReference type="GO" id="GO:0003964">
    <property type="term" value="F:RNA-directed DNA polymerase activity"/>
    <property type="evidence" value="ECO:0007669"/>
    <property type="project" value="UniProtKB-KW"/>
</dbReference>
<dbReference type="Proteomes" id="UP000325315">
    <property type="component" value="Unassembled WGS sequence"/>
</dbReference>
<sequence>MRRLPPHRFLKLDSTDLNFLSILVTDEEIKTALFDMAPLKAPASDGFHALFFQKQWDIIGTVVGNWVKKVFAGGNIDAKLNNTLIILIPKIQNPEDFCQFLPISQCTVLYKLVMKIIANRFKQIFLKIITQEQVRFIAGKNIIDNIIIAQEVIHSMKSSKSRKWMAIKIDLKKAYDHVQWDFIDVSLQAAGIPDYFRNVLWNGVPTPKFKPVRGIR</sequence>
<evidence type="ECO:0000313" key="2">
    <source>
        <dbReference type="EMBL" id="KAA3489717.1"/>
    </source>
</evidence>
<protein>
    <submittedName>
        <fullName evidence="2">LINE-1 reverse transcriptase isogeny</fullName>
    </submittedName>
</protein>
<dbReference type="OrthoDB" id="1937198at2759"/>
<accession>A0A5B6X9Z1</accession>
<keyword evidence="3" id="KW-1185">Reference proteome</keyword>
<keyword evidence="2" id="KW-0695">RNA-directed DNA polymerase</keyword>
<organism evidence="2 3">
    <name type="scientific">Gossypium australe</name>
    <dbReference type="NCBI Taxonomy" id="47621"/>
    <lineage>
        <taxon>Eukaryota</taxon>
        <taxon>Viridiplantae</taxon>
        <taxon>Streptophyta</taxon>
        <taxon>Embryophyta</taxon>
        <taxon>Tracheophyta</taxon>
        <taxon>Spermatophyta</taxon>
        <taxon>Magnoliopsida</taxon>
        <taxon>eudicotyledons</taxon>
        <taxon>Gunneridae</taxon>
        <taxon>Pentapetalae</taxon>
        <taxon>rosids</taxon>
        <taxon>malvids</taxon>
        <taxon>Malvales</taxon>
        <taxon>Malvaceae</taxon>
        <taxon>Malvoideae</taxon>
        <taxon>Gossypium</taxon>
    </lineage>
</organism>
<reference evidence="3" key="1">
    <citation type="journal article" date="2019" name="Plant Biotechnol. J.">
        <title>Genome sequencing of the Australian wild diploid species Gossypium australe highlights disease resistance and delayed gland morphogenesis.</title>
        <authorList>
            <person name="Cai Y."/>
            <person name="Cai X."/>
            <person name="Wang Q."/>
            <person name="Wang P."/>
            <person name="Zhang Y."/>
            <person name="Cai C."/>
            <person name="Xu Y."/>
            <person name="Wang K."/>
            <person name="Zhou Z."/>
            <person name="Wang C."/>
            <person name="Geng S."/>
            <person name="Li B."/>
            <person name="Dong Q."/>
            <person name="Hou Y."/>
            <person name="Wang H."/>
            <person name="Ai P."/>
            <person name="Liu Z."/>
            <person name="Yi F."/>
            <person name="Sun M."/>
            <person name="An G."/>
            <person name="Cheng J."/>
            <person name="Zhang Y."/>
            <person name="Shi Q."/>
            <person name="Xie Y."/>
            <person name="Shi X."/>
            <person name="Chang Y."/>
            <person name="Huang F."/>
            <person name="Chen Y."/>
            <person name="Hong S."/>
            <person name="Mi L."/>
            <person name="Sun Q."/>
            <person name="Zhang L."/>
            <person name="Zhou B."/>
            <person name="Peng R."/>
            <person name="Zhang X."/>
            <person name="Liu F."/>
        </authorList>
    </citation>
    <scope>NUCLEOTIDE SEQUENCE [LARGE SCALE GENOMIC DNA]</scope>
    <source>
        <strain evidence="3">cv. PA1801</strain>
    </source>
</reference>
<keyword evidence="2" id="KW-0808">Transferase</keyword>
<comment type="caution">
    <text evidence="2">The sequence shown here is derived from an EMBL/GenBank/DDBJ whole genome shotgun (WGS) entry which is preliminary data.</text>
</comment>
<dbReference type="InterPro" id="IPR000477">
    <property type="entry name" value="RT_dom"/>
</dbReference>
<feature type="domain" description="Reverse transcriptase" evidence="1">
    <location>
        <begin position="102"/>
        <end position="199"/>
    </location>
</feature>
<dbReference type="AlphaFoldDB" id="A0A5B6X9Z1"/>
<dbReference type="PANTHER" id="PTHR19446">
    <property type="entry name" value="REVERSE TRANSCRIPTASES"/>
    <property type="match status" value="1"/>
</dbReference>
<gene>
    <name evidence="2" type="ORF">EPI10_033297</name>
</gene>
<proteinExistence type="predicted"/>